<evidence type="ECO:0008006" key="3">
    <source>
        <dbReference type="Google" id="ProtNLM"/>
    </source>
</evidence>
<proteinExistence type="predicted"/>
<gene>
    <name evidence="1" type="ORF">ACFS27_22995</name>
</gene>
<keyword evidence="2" id="KW-1185">Reference proteome</keyword>
<dbReference type="EMBL" id="JBHUOG010000002">
    <property type="protein sequence ID" value="MFD2796447.1"/>
    <property type="molecule type" value="Genomic_DNA"/>
</dbReference>
<evidence type="ECO:0000313" key="2">
    <source>
        <dbReference type="Proteomes" id="UP001597479"/>
    </source>
</evidence>
<comment type="caution">
    <text evidence="1">The sequence shown here is derived from an EMBL/GenBank/DDBJ whole genome shotgun (WGS) entry which is preliminary data.</text>
</comment>
<protein>
    <recommendedName>
        <fullName evidence="3">Nucleotidyltransferase-like protein</fullName>
    </recommendedName>
</protein>
<evidence type="ECO:0000313" key="1">
    <source>
        <dbReference type="EMBL" id="MFD2796447.1"/>
    </source>
</evidence>
<dbReference type="RefSeq" id="WP_377188044.1">
    <property type="nucleotide sequence ID" value="NZ_JBHUOG010000002.1"/>
</dbReference>
<organism evidence="1 2">
    <name type="scientific">Promicromonospora vindobonensis</name>
    <dbReference type="NCBI Taxonomy" id="195748"/>
    <lineage>
        <taxon>Bacteria</taxon>
        <taxon>Bacillati</taxon>
        <taxon>Actinomycetota</taxon>
        <taxon>Actinomycetes</taxon>
        <taxon>Micrococcales</taxon>
        <taxon>Promicromonosporaceae</taxon>
        <taxon>Promicromonospora</taxon>
    </lineage>
</organism>
<reference evidence="2" key="1">
    <citation type="journal article" date="2019" name="Int. J. Syst. Evol. Microbiol.">
        <title>The Global Catalogue of Microorganisms (GCM) 10K type strain sequencing project: providing services to taxonomists for standard genome sequencing and annotation.</title>
        <authorList>
            <consortium name="The Broad Institute Genomics Platform"/>
            <consortium name="The Broad Institute Genome Sequencing Center for Infectious Disease"/>
            <person name="Wu L."/>
            <person name="Ma J."/>
        </authorList>
    </citation>
    <scope>NUCLEOTIDE SEQUENCE [LARGE SCALE GENOMIC DNA]</scope>
    <source>
        <strain evidence="2">CCM 7044</strain>
    </source>
</reference>
<name>A0ABW5VZW8_9MICO</name>
<accession>A0ABW5VZW8</accession>
<dbReference type="Proteomes" id="UP001597479">
    <property type="component" value="Unassembled WGS sequence"/>
</dbReference>
<sequence length="211" mass="23984">MRLDPTETFAGVPARQVRDALRRCAHDDQVNPDWIAWAARCPEEKTRNFVDALIERGLIVRDARDEEWVEVTEEGLAFAQATLTTITRKTAERVLGELLERVRDVNHDEDEPFQVAEIVVFGSYLTDVERLGDVDVAIEIVRVGPLPPGANVFAPHVPVWRRLQNRSRTLSLVHLGQHREWLADKPHQVVLTAPEVVERSEAYLRSLRASS</sequence>